<reference evidence="2" key="1">
    <citation type="submission" date="2020-03" db="EMBL/GenBank/DDBJ databases">
        <authorList>
            <person name="Kislichkina A."/>
            <person name="Dentovskaya S."/>
            <person name="Shaikhutdinov R."/>
            <person name="Ivanov S."/>
            <person name="Sizova A."/>
            <person name="Solomentsev V."/>
            <person name="Bogun A."/>
        </authorList>
    </citation>
    <scope>NUCLEOTIDE SEQUENCE</scope>
    <source>
        <strain evidence="2">SCPM-O-B-7610</strain>
    </source>
</reference>
<dbReference type="Proteomes" id="UP000712947">
    <property type="component" value="Unassembled WGS sequence"/>
</dbReference>
<feature type="region of interest" description="Disordered" evidence="1">
    <location>
        <begin position="286"/>
        <end position="326"/>
    </location>
</feature>
<sequence length="714" mass="75146">MSQISNVRSTMAMPRALLRSNSCSSPLASNLSGVSPSSENSPLSHTKSAGEENCHCFSQNSAGGKPLPMVDGEKHIQALHLHLSQGKSSVCDFPDFSKVMNQGNESCIRASNILHGTKAALAMFCMLPADKRDSVTTEAKSFYKAMANMSKDSGSAKSAEKELEKFNKALLKESGLDNKSTDKQSNLEQLCTDYLNKFVYSDVIDKLSAVVTPEQLEVIKGNPEQVVNTLYSTLNETNNLMTGLLSDGFLAHHGVNDKAAQMHELITKLEHKTEIIAGIISNSLASDSPAASANGNLPESPQIASASHANMASPTTPANGANPLPSSPVHNLNPVFNNNPIINIDLNGVLDPIVRVIDRLVDKLEKVIPMDVRLSPGNMNGSAEPTRHMESTKVDTQTPEATREIDPPTYAEVVEPLQSEKIQLKPTAPLMVAPMVQKTLTSGDDIDGASTPTPAATQAEAPAMTQAKKATYSLNAHGTAFGTQVGVTQSSGSFTRVPLTNGAISGSSQSASYASSDTNRVAAQSKIVPLAGTEIEGSPQPDKMQAKPTAPLMTQSMAQKTLASGDDIDGASTPTPAATQAEAPAMTQAKKATYSLNAQGTAFGTQVGVTQSSGSFTRVALTNGAISGSSQSTSYANSDTNGFAQINSSSTNEQLAEALKSGEEQSGKTAKSVNSAGSAFQGLYSIPNSTQINFTPKNKTTEYRLNESLNSNEN</sequence>
<feature type="compositionally biased region" description="Low complexity" evidence="1">
    <location>
        <begin position="571"/>
        <end position="584"/>
    </location>
</feature>
<dbReference type="AlphaFoldDB" id="A0AA44I0P7"/>
<feature type="compositionally biased region" description="Polar residues" evidence="1">
    <location>
        <begin position="29"/>
        <end position="47"/>
    </location>
</feature>
<dbReference type="EMBL" id="JAASAI010000017">
    <property type="protein sequence ID" value="NIL23893.1"/>
    <property type="molecule type" value="Genomic_DNA"/>
</dbReference>
<evidence type="ECO:0000313" key="3">
    <source>
        <dbReference type="Proteomes" id="UP000712947"/>
    </source>
</evidence>
<protein>
    <submittedName>
        <fullName evidence="2">Uncharacterized protein</fullName>
    </submittedName>
</protein>
<feature type="region of interest" description="Disordered" evidence="1">
    <location>
        <begin position="560"/>
        <end position="584"/>
    </location>
</feature>
<feature type="region of interest" description="Disordered" evidence="1">
    <location>
        <begin position="29"/>
        <end position="49"/>
    </location>
</feature>
<feature type="compositionally biased region" description="Polar residues" evidence="1">
    <location>
        <begin position="688"/>
        <end position="698"/>
    </location>
</feature>
<feature type="region of interest" description="Disordered" evidence="1">
    <location>
        <begin position="375"/>
        <end position="402"/>
    </location>
</feature>
<feature type="region of interest" description="Disordered" evidence="1">
    <location>
        <begin position="688"/>
        <end position="714"/>
    </location>
</feature>
<comment type="caution">
    <text evidence="2">The sequence shown here is derived from an EMBL/GenBank/DDBJ whole genome shotgun (WGS) entry which is preliminary data.</text>
</comment>
<feature type="compositionally biased region" description="Polar residues" evidence="1">
    <location>
        <begin position="286"/>
        <end position="319"/>
    </location>
</feature>
<feature type="region of interest" description="Disordered" evidence="1">
    <location>
        <begin position="531"/>
        <end position="550"/>
    </location>
</feature>
<organism evidence="2 3">
    <name type="scientific">Yersinia mollaretii</name>
    <dbReference type="NCBI Taxonomy" id="33060"/>
    <lineage>
        <taxon>Bacteria</taxon>
        <taxon>Pseudomonadati</taxon>
        <taxon>Pseudomonadota</taxon>
        <taxon>Gammaproteobacteria</taxon>
        <taxon>Enterobacterales</taxon>
        <taxon>Yersiniaceae</taxon>
        <taxon>Yersinia</taxon>
    </lineage>
</organism>
<accession>A0AA44I0P7</accession>
<evidence type="ECO:0000313" key="2">
    <source>
        <dbReference type="EMBL" id="NIL23893.1"/>
    </source>
</evidence>
<name>A0AA44I0P7_YERMO</name>
<evidence type="ECO:0000256" key="1">
    <source>
        <dbReference type="SAM" id="MobiDB-lite"/>
    </source>
</evidence>
<gene>
    <name evidence="2" type="ORF">HB991_15425</name>
</gene>
<proteinExistence type="predicted"/>
<feature type="region of interest" description="Disordered" evidence="1">
    <location>
        <begin position="654"/>
        <end position="674"/>
    </location>
</feature>
<dbReference type="RefSeq" id="WP_145580278.1">
    <property type="nucleotide sequence ID" value="NZ_CABHYO010000022.1"/>
</dbReference>